<gene>
    <name evidence="1" type="ORF">SAMN05216249_11939</name>
</gene>
<dbReference type="AlphaFoldDB" id="A0A1I1A033"/>
<dbReference type="Proteomes" id="UP000198838">
    <property type="component" value="Unassembled WGS sequence"/>
</dbReference>
<dbReference type="STRING" id="1120918.SAMN05216249_11939"/>
<accession>A0A1I1A033</accession>
<sequence length="180" mass="21604">MPKLYIGMCEDEGEQRHCLYDDRKNPPEIYCEDWKPLIYKSEEEAKAKLQMLEDERERENAAVPFSLEGAKLYAESHFWKFASTYAKTAPHEYLMKKWLVDEDKLLYERFVATIRKESVVGYFYEHENNYLILGDHYYWYMPLPDNLAVDLINRTTTDYLEYRDGAYHYKPRQGLGYFGD</sequence>
<name>A0A1I1A033_9FIRM</name>
<reference evidence="1 2" key="1">
    <citation type="submission" date="2016-10" db="EMBL/GenBank/DDBJ databases">
        <authorList>
            <person name="de Groot N.N."/>
        </authorList>
    </citation>
    <scope>NUCLEOTIDE SEQUENCE [LARGE SCALE GENOMIC DNA]</scope>
    <source>
        <strain evidence="1 2">DSM 5522</strain>
    </source>
</reference>
<evidence type="ECO:0000313" key="1">
    <source>
        <dbReference type="EMBL" id="SFB31261.1"/>
    </source>
</evidence>
<dbReference type="EMBL" id="FOJY01000019">
    <property type="protein sequence ID" value="SFB31261.1"/>
    <property type="molecule type" value="Genomic_DNA"/>
</dbReference>
<proteinExistence type="predicted"/>
<evidence type="ECO:0000313" key="2">
    <source>
        <dbReference type="Proteomes" id="UP000198838"/>
    </source>
</evidence>
<protein>
    <submittedName>
        <fullName evidence="1">Uncharacterized protein</fullName>
    </submittedName>
</protein>
<keyword evidence="2" id="KW-1185">Reference proteome</keyword>
<organism evidence="1 2">
    <name type="scientific">Acetitomaculum ruminis DSM 5522</name>
    <dbReference type="NCBI Taxonomy" id="1120918"/>
    <lineage>
        <taxon>Bacteria</taxon>
        <taxon>Bacillati</taxon>
        <taxon>Bacillota</taxon>
        <taxon>Clostridia</taxon>
        <taxon>Lachnospirales</taxon>
        <taxon>Lachnospiraceae</taxon>
        <taxon>Acetitomaculum</taxon>
    </lineage>
</organism>
<dbReference type="RefSeq" id="WP_092873990.1">
    <property type="nucleotide sequence ID" value="NZ_FOJY01000019.1"/>
</dbReference>
<dbReference type="OrthoDB" id="2054683at2"/>